<feature type="domain" description="Abnormal cell migration protein 18-like fibronectin type I" evidence="2">
    <location>
        <begin position="15"/>
        <end position="78"/>
    </location>
</feature>
<reference evidence="5" key="2">
    <citation type="submission" date="2019-09" db="UniProtKB">
        <authorList>
            <consortium name="WormBaseParasite"/>
        </authorList>
    </citation>
    <scope>IDENTIFICATION</scope>
</reference>
<accession>A0A3P8EI72</accession>
<name>A0A183GU46_HELPZ</name>
<dbReference type="InterPro" id="IPR055119">
    <property type="entry name" value="Mig18_Fn1"/>
</dbReference>
<dbReference type="OrthoDB" id="10456446at2759"/>
<reference evidence="3 4" key="1">
    <citation type="submission" date="2018-11" db="EMBL/GenBank/DDBJ databases">
        <authorList>
            <consortium name="Pathogen Informatics"/>
        </authorList>
    </citation>
    <scope>NUCLEOTIDE SEQUENCE [LARGE SCALE GENOMIC DNA]</scope>
</reference>
<keyword evidence="1" id="KW-0732">Signal</keyword>
<evidence type="ECO:0000259" key="2">
    <source>
        <dbReference type="Pfam" id="PF23003"/>
    </source>
</evidence>
<sequence>MKTLILCLWIATTTACRVGDRYYADGEEWVEGGVYKLKCSMGSMSGFHVKLIACVSHGIEVPVRGVVIIQNTAYECNMGSRDGSHSPPRLADCNDPLRPITHETNSTWRSRVFRLQCKSHGRTRVTGCRWNGLSAKAQVIKDYGSWFFKWTCWYDGDRLRLTYEDLLD</sequence>
<dbReference type="Proteomes" id="UP000050761">
    <property type="component" value="Unassembled WGS sequence"/>
</dbReference>
<organism evidence="4 5">
    <name type="scientific">Heligmosomoides polygyrus</name>
    <name type="common">Parasitic roundworm</name>
    <dbReference type="NCBI Taxonomy" id="6339"/>
    <lineage>
        <taxon>Eukaryota</taxon>
        <taxon>Metazoa</taxon>
        <taxon>Ecdysozoa</taxon>
        <taxon>Nematoda</taxon>
        <taxon>Chromadorea</taxon>
        <taxon>Rhabditida</taxon>
        <taxon>Rhabditina</taxon>
        <taxon>Rhabditomorpha</taxon>
        <taxon>Strongyloidea</taxon>
        <taxon>Heligmosomidae</taxon>
        <taxon>Heligmosomoides</taxon>
    </lineage>
</organism>
<evidence type="ECO:0000313" key="4">
    <source>
        <dbReference type="Proteomes" id="UP000050761"/>
    </source>
</evidence>
<evidence type="ECO:0000313" key="5">
    <source>
        <dbReference type="WBParaSite" id="HPBE_0002621601-mRNA-1"/>
    </source>
</evidence>
<gene>
    <name evidence="3" type="ORF">HPBE_LOCUS26215</name>
</gene>
<evidence type="ECO:0000313" key="3">
    <source>
        <dbReference type="EMBL" id="VDP56331.1"/>
    </source>
</evidence>
<accession>A0A183GU46</accession>
<dbReference type="PROSITE" id="PS51257">
    <property type="entry name" value="PROKAR_LIPOPROTEIN"/>
    <property type="match status" value="1"/>
</dbReference>
<evidence type="ECO:0000256" key="1">
    <source>
        <dbReference type="SAM" id="SignalP"/>
    </source>
</evidence>
<dbReference type="Pfam" id="PF23003">
    <property type="entry name" value="Fn1_2"/>
    <property type="match status" value="1"/>
</dbReference>
<proteinExistence type="predicted"/>
<feature type="signal peptide" evidence="1">
    <location>
        <begin position="1"/>
        <end position="15"/>
    </location>
</feature>
<keyword evidence="4" id="KW-1185">Reference proteome</keyword>
<feature type="chain" id="PRO_5044552231" evidence="1">
    <location>
        <begin position="16"/>
        <end position="168"/>
    </location>
</feature>
<dbReference type="WBParaSite" id="HPBE_0002621601-mRNA-1">
    <property type="protein sequence ID" value="HPBE_0002621601-mRNA-1"/>
    <property type="gene ID" value="HPBE_0002621601"/>
</dbReference>
<dbReference type="AlphaFoldDB" id="A0A183GU46"/>
<dbReference type="EMBL" id="UZAH01039458">
    <property type="protein sequence ID" value="VDP56331.1"/>
    <property type="molecule type" value="Genomic_DNA"/>
</dbReference>
<protein>
    <submittedName>
        <fullName evidence="5">Sushi domain-containing protein</fullName>
    </submittedName>
</protein>